<sequence>MSSFTIKVEVHSNPLALDETWRIPVFDGEASESFPQATPISSKLESTAQLADDVQGVSYPKTPLGVDLAGLFAENVLAKIYRTATGSISFSAESRANISQGITPSLESIPRAFPEYVPQDGPRSGHYELREPEFWTCGFFPGSLHGILERLTRFPQSIKLPNCNNNRENRLQIAKLRSDFFALCQIWAEHLHAMASRTDTHDIGFIIMPALRLNWELTGNTRTLDSIIRAAQSLASRFVPSAKAIRSWDARIQKNIQITCMDQNLILIIDSLCNLDLLYYASNHCSDGAELYDIATAHATTLLRTHLRPENFTSASDNAYRGRCYSTYHVANLEPQTGNIKKQFTAQGHSDTSTWARGQAWAILGYAQTYMWTKDKKFLQASCGLAEYFMHRLEAGPPFLDADMADNIIDAAPGRHRGGRYVPLWDFDAPIEDPSTPLRDSSAGAIAANGMLVLSQGLAGAGYDNLAARFRSSAIDLAHDLVNFAVAPEKARFVAGANGDVRVEDVIQGCTFDGILKFGTANNNENAQKRYANHGLVYGDYYLVELGNRLLRMGLD</sequence>
<dbReference type="InterPro" id="IPR012341">
    <property type="entry name" value="6hp_glycosidase-like_sf"/>
</dbReference>
<keyword evidence="4" id="KW-1185">Reference proteome</keyword>
<proteinExistence type="inferred from homology"/>
<dbReference type="Gene3D" id="1.50.10.10">
    <property type="match status" value="1"/>
</dbReference>
<keyword evidence="1" id="KW-0378">Hydrolase</keyword>
<evidence type="ECO:0008006" key="5">
    <source>
        <dbReference type="Google" id="ProtNLM"/>
    </source>
</evidence>
<protein>
    <recommendedName>
        <fullName evidence="5">Six-hairpin glycosidase</fullName>
    </recommendedName>
</protein>
<evidence type="ECO:0000313" key="3">
    <source>
        <dbReference type="EMBL" id="RDL35990.1"/>
    </source>
</evidence>
<dbReference type="Proteomes" id="UP000254866">
    <property type="component" value="Unassembled WGS sequence"/>
</dbReference>
<dbReference type="PANTHER" id="PTHR36845:SF1">
    <property type="entry name" value="HYDROLASE, PUTATIVE (AFU_ORTHOLOGUE AFUA_7G05090)-RELATED"/>
    <property type="match status" value="1"/>
</dbReference>
<dbReference type="InterPro" id="IPR052369">
    <property type="entry name" value="UG_Glycosaminoglycan_Hydrolase"/>
</dbReference>
<reference evidence="3 4" key="1">
    <citation type="journal article" date="2018" name="IMA Fungus">
        <title>IMA Genome-F 9: Draft genome sequence of Annulohypoxylon stygium, Aspergillus mulundensis, Berkeleyomyces basicola (syn. Thielaviopsis basicola), Ceratocystis smalleyi, two Cercospora beticola strains, Coleophoma cylindrospora, Fusarium fracticaudum, Phialophora cf. hyalina, and Morchella septimelata.</title>
        <authorList>
            <person name="Wingfield B.D."/>
            <person name="Bills G.F."/>
            <person name="Dong Y."/>
            <person name="Huang W."/>
            <person name="Nel W.J."/>
            <person name="Swalarsk-Parry B.S."/>
            <person name="Vaghefi N."/>
            <person name="Wilken P.M."/>
            <person name="An Z."/>
            <person name="de Beer Z.W."/>
            <person name="De Vos L."/>
            <person name="Chen L."/>
            <person name="Duong T.A."/>
            <person name="Gao Y."/>
            <person name="Hammerbacher A."/>
            <person name="Kikkert J.R."/>
            <person name="Li Y."/>
            <person name="Li H."/>
            <person name="Li K."/>
            <person name="Li Q."/>
            <person name="Liu X."/>
            <person name="Ma X."/>
            <person name="Naidoo K."/>
            <person name="Pethybridge S.J."/>
            <person name="Sun J."/>
            <person name="Steenkamp E.T."/>
            <person name="van der Nest M.A."/>
            <person name="van Wyk S."/>
            <person name="Wingfield M.J."/>
            <person name="Xiong C."/>
            <person name="Yue Q."/>
            <person name="Zhang X."/>
        </authorList>
    </citation>
    <scope>NUCLEOTIDE SEQUENCE [LARGE SCALE GENOMIC DNA]</scope>
    <source>
        <strain evidence="3 4">BP 5553</strain>
    </source>
</reference>
<evidence type="ECO:0000256" key="1">
    <source>
        <dbReference type="ARBA" id="ARBA00022801"/>
    </source>
</evidence>
<evidence type="ECO:0000256" key="2">
    <source>
        <dbReference type="ARBA" id="ARBA00038358"/>
    </source>
</evidence>
<comment type="similarity">
    <text evidence="2">Belongs to the glycosyl hydrolase 88 family.</text>
</comment>
<dbReference type="GO" id="GO:0000272">
    <property type="term" value="P:polysaccharide catabolic process"/>
    <property type="evidence" value="ECO:0007669"/>
    <property type="project" value="TreeGrafter"/>
</dbReference>
<gene>
    <name evidence="3" type="ORF">BP5553_06602</name>
</gene>
<dbReference type="GeneID" id="43599451"/>
<dbReference type="SUPFAM" id="SSF48208">
    <property type="entry name" value="Six-hairpin glycosidases"/>
    <property type="match status" value="1"/>
</dbReference>
<comment type="caution">
    <text evidence="3">The sequence shown here is derived from an EMBL/GenBank/DDBJ whole genome shotgun (WGS) entry which is preliminary data.</text>
</comment>
<organism evidence="3 4">
    <name type="scientific">Venustampulla echinocandica</name>
    <dbReference type="NCBI Taxonomy" id="2656787"/>
    <lineage>
        <taxon>Eukaryota</taxon>
        <taxon>Fungi</taxon>
        <taxon>Dikarya</taxon>
        <taxon>Ascomycota</taxon>
        <taxon>Pezizomycotina</taxon>
        <taxon>Leotiomycetes</taxon>
        <taxon>Helotiales</taxon>
        <taxon>Pleuroascaceae</taxon>
        <taxon>Venustampulla</taxon>
    </lineage>
</organism>
<dbReference type="OrthoDB" id="2317065at2759"/>
<dbReference type="GO" id="GO:0052757">
    <property type="term" value="F:chondroitin hydrolase activity"/>
    <property type="evidence" value="ECO:0007669"/>
    <property type="project" value="TreeGrafter"/>
</dbReference>
<dbReference type="PANTHER" id="PTHR36845">
    <property type="entry name" value="HYDROLASE, PUTATIVE (AFU_ORTHOLOGUE AFUA_7G05090)-RELATED"/>
    <property type="match status" value="1"/>
</dbReference>
<evidence type="ECO:0000313" key="4">
    <source>
        <dbReference type="Proteomes" id="UP000254866"/>
    </source>
</evidence>
<dbReference type="RefSeq" id="XP_031868646.1">
    <property type="nucleotide sequence ID" value="XM_032015225.1"/>
</dbReference>
<dbReference type="EMBL" id="NPIC01000005">
    <property type="protein sequence ID" value="RDL35990.1"/>
    <property type="molecule type" value="Genomic_DNA"/>
</dbReference>
<accession>A0A370TKE1</accession>
<name>A0A370TKE1_9HELO</name>
<dbReference type="AlphaFoldDB" id="A0A370TKE1"/>
<dbReference type="InterPro" id="IPR008928">
    <property type="entry name" value="6-hairpin_glycosidase_sf"/>
</dbReference>